<accession>A0A5J4PTB7</accession>
<dbReference type="GO" id="GO:0005615">
    <property type="term" value="C:extracellular space"/>
    <property type="evidence" value="ECO:0007669"/>
    <property type="project" value="TreeGrafter"/>
</dbReference>
<reference evidence="2 3" key="1">
    <citation type="submission" date="2019-03" db="EMBL/GenBank/DDBJ databases">
        <title>Single cell metagenomics reveals metabolic interactions within the superorganism composed of flagellate Streblomastix strix and complex community of Bacteroidetes bacteria on its surface.</title>
        <authorList>
            <person name="Treitli S.C."/>
            <person name="Kolisko M."/>
            <person name="Husnik F."/>
            <person name="Keeling P."/>
            <person name="Hampl V."/>
        </authorList>
    </citation>
    <scope>NUCLEOTIDE SEQUENCE [LARGE SCALE GENOMIC DNA]</scope>
    <source>
        <strain evidence="2">ST1C</strain>
    </source>
</reference>
<gene>
    <name evidence="2" type="ORF">EZS28_056106</name>
</gene>
<sequence>MNYQHEEISLATVVPLSYDVTVDVTCLEKNNASEEILLGKVLYKFEVKTSTNTIFLNAKELTIRKVQLANEEGIGVLKEEPNQIRTEFNSESNVVSFIFDSDLNIGVYTLEIEYSGKFRDDLMGCYGCAYNKGNETKRMCSTQFEAVWARTAFPCVDQPNAKAVFTIHVIHPPALTAV</sequence>
<dbReference type="GO" id="GO:0008270">
    <property type="term" value="F:zinc ion binding"/>
    <property type="evidence" value="ECO:0007669"/>
    <property type="project" value="TreeGrafter"/>
</dbReference>
<name>A0A5J4PTB7_9EUKA</name>
<dbReference type="OrthoDB" id="275509at2759"/>
<dbReference type="GO" id="GO:0043171">
    <property type="term" value="P:peptide catabolic process"/>
    <property type="evidence" value="ECO:0007669"/>
    <property type="project" value="TreeGrafter"/>
</dbReference>
<dbReference type="Pfam" id="PF17900">
    <property type="entry name" value="Peptidase_M1_N"/>
    <property type="match status" value="1"/>
</dbReference>
<dbReference type="InterPro" id="IPR042097">
    <property type="entry name" value="Aminopeptidase_N-like_N_sf"/>
</dbReference>
<dbReference type="PANTHER" id="PTHR11533:SF299">
    <property type="entry name" value="AMINOPEPTIDASE"/>
    <property type="match status" value="1"/>
</dbReference>
<dbReference type="GO" id="GO:0005737">
    <property type="term" value="C:cytoplasm"/>
    <property type="evidence" value="ECO:0007669"/>
    <property type="project" value="TreeGrafter"/>
</dbReference>
<feature type="domain" description="Aminopeptidase N-like N-terminal" evidence="1">
    <location>
        <begin position="14"/>
        <end position="177"/>
    </location>
</feature>
<dbReference type="AlphaFoldDB" id="A0A5J4PTB7"/>
<evidence type="ECO:0000259" key="1">
    <source>
        <dbReference type="Pfam" id="PF17900"/>
    </source>
</evidence>
<dbReference type="SUPFAM" id="SSF63737">
    <property type="entry name" value="Leukotriene A4 hydrolase N-terminal domain"/>
    <property type="match status" value="1"/>
</dbReference>
<evidence type="ECO:0000313" key="3">
    <source>
        <dbReference type="Proteomes" id="UP000324800"/>
    </source>
</evidence>
<dbReference type="GO" id="GO:0016020">
    <property type="term" value="C:membrane"/>
    <property type="evidence" value="ECO:0007669"/>
    <property type="project" value="TreeGrafter"/>
</dbReference>
<dbReference type="GO" id="GO:0070006">
    <property type="term" value="F:metalloaminopeptidase activity"/>
    <property type="evidence" value="ECO:0007669"/>
    <property type="project" value="TreeGrafter"/>
</dbReference>
<feature type="non-terminal residue" evidence="2">
    <location>
        <position position="178"/>
    </location>
</feature>
<organism evidence="2 3">
    <name type="scientific">Streblomastix strix</name>
    <dbReference type="NCBI Taxonomy" id="222440"/>
    <lineage>
        <taxon>Eukaryota</taxon>
        <taxon>Metamonada</taxon>
        <taxon>Preaxostyla</taxon>
        <taxon>Oxymonadida</taxon>
        <taxon>Streblomastigidae</taxon>
        <taxon>Streblomastix</taxon>
    </lineage>
</organism>
<dbReference type="GO" id="GO:0006508">
    <property type="term" value="P:proteolysis"/>
    <property type="evidence" value="ECO:0007669"/>
    <property type="project" value="TreeGrafter"/>
</dbReference>
<comment type="caution">
    <text evidence="2">The sequence shown here is derived from an EMBL/GenBank/DDBJ whole genome shotgun (WGS) entry which is preliminary data.</text>
</comment>
<dbReference type="Proteomes" id="UP000324800">
    <property type="component" value="Unassembled WGS sequence"/>
</dbReference>
<dbReference type="InterPro" id="IPR050344">
    <property type="entry name" value="Peptidase_M1_aminopeptidases"/>
</dbReference>
<dbReference type="Gene3D" id="2.60.40.1730">
    <property type="entry name" value="tricorn interacting facor f3 domain"/>
    <property type="match status" value="1"/>
</dbReference>
<proteinExistence type="predicted"/>
<dbReference type="GO" id="GO:0042277">
    <property type="term" value="F:peptide binding"/>
    <property type="evidence" value="ECO:0007669"/>
    <property type="project" value="TreeGrafter"/>
</dbReference>
<evidence type="ECO:0000313" key="2">
    <source>
        <dbReference type="EMBL" id="KAA6311543.1"/>
    </source>
</evidence>
<dbReference type="EMBL" id="SNRW01049190">
    <property type="protein sequence ID" value="KAA6311543.1"/>
    <property type="molecule type" value="Genomic_DNA"/>
</dbReference>
<protein>
    <recommendedName>
        <fullName evidence="1">Aminopeptidase N-like N-terminal domain-containing protein</fullName>
    </recommendedName>
</protein>
<dbReference type="InterPro" id="IPR045357">
    <property type="entry name" value="Aminopeptidase_N-like_N"/>
</dbReference>
<dbReference type="PANTHER" id="PTHR11533">
    <property type="entry name" value="PROTEASE M1 ZINC METALLOPROTEASE"/>
    <property type="match status" value="1"/>
</dbReference>